<gene>
    <name evidence="2" type="ORF">SAMN02745194_03852</name>
</gene>
<dbReference type="STRING" id="198092.SAMN02745194_03852"/>
<reference evidence="2 3" key="1">
    <citation type="submission" date="2016-11" db="EMBL/GenBank/DDBJ databases">
        <authorList>
            <person name="Jaros S."/>
            <person name="Januszkiewicz K."/>
            <person name="Wedrychowicz H."/>
        </authorList>
    </citation>
    <scope>NUCLEOTIDE SEQUENCE [LARGE SCALE GENOMIC DNA]</scope>
    <source>
        <strain evidence="2 3">DSM 14916</strain>
    </source>
</reference>
<keyword evidence="1" id="KW-0472">Membrane</keyword>
<organism evidence="2 3">
    <name type="scientific">Muricoccus roseus</name>
    <dbReference type="NCBI Taxonomy" id="198092"/>
    <lineage>
        <taxon>Bacteria</taxon>
        <taxon>Pseudomonadati</taxon>
        <taxon>Pseudomonadota</taxon>
        <taxon>Alphaproteobacteria</taxon>
        <taxon>Acetobacterales</taxon>
        <taxon>Roseomonadaceae</taxon>
        <taxon>Muricoccus</taxon>
    </lineage>
</organism>
<evidence type="ECO:0000313" key="3">
    <source>
        <dbReference type="Proteomes" id="UP000184387"/>
    </source>
</evidence>
<dbReference type="Proteomes" id="UP000184387">
    <property type="component" value="Unassembled WGS sequence"/>
</dbReference>
<proteinExistence type="predicted"/>
<protein>
    <submittedName>
        <fullName evidence="2">Uncharacterized protein</fullName>
    </submittedName>
</protein>
<evidence type="ECO:0000313" key="2">
    <source>
        <dbReference type="EMBL" id="SHJ96756.1"/>
    </source>
</evidence>
<keyword evidence="3" id="KW-1185">Reference proteome</keyword>
<keyword evidence="1" id="KW-1133">Transmembrane helix</keyword>
<dbReference type="EMBL" id="FQZF01000026">
    <property type="protein sequence ID" value="SHJ96756.1"/>
    <property type="molecule type" value="Genomic_DNA"/>
</dbReference>
<dbReference type="RefSeq" id="WP_073137725.1">
    <property type="nucleotide sequence ID" value="NZ_FQZF01000026.1"/>
</dbReference>
<accession>A0A1M6NM97</accession>
<sequence>MDRLLFFMWRLWRNPPSRTKLIVMMVALGLALGLVLVERYVGWPDALRTERVPRPRLPHL</sequence>
<feature type="transmembrane region" description="Helical" evidence="1">
    <location>
        <begin position="21"/>
        <end position="41"/>
    </location>
</feature>
<dbReference type="AlphaFoldDB" id="A0A1M6NM97"/>
<name>A0A1M6NM97_9PROT</name>
<evidence type="ECO:0000256" key="1">
    <source>
        <dbReference type="SAM" id="Phobius"/>
    </source>
</evidence>
<keyword evidence="1" id="KW-0812">Transmembrane</keyword>